<keyword evidence="4" id="KW-0597">Phosphoprotein</keyword>
<dbReference type="SUPFAM" id="SSF47384">
    <property type="entry name" value="Homodimeric domain of signal transducing histidine kinase"/>
    <property type="match status" value="1"/>
</dbReference>
<feature type="transmembrane region" description="Helical" evidence="11">
    <location>
        <begin position="142"/>
        <end position="163"/>
    </location>
</feature>
<dbReference type="Gene3D" id="1.10.287.130">
    <property type="match status" value="1"/>
</dbReference>
<evidence type="ECO:0000313" key="15">
    <source>
        <dbReference type="Proteomes" id="UP000585665"/>
    </source>
</evidence>
<dbReference type="EMBL" id="JABXXR010000128">
    <property type="protein sequence ID" value="NVN41444.1"/>
    <property type="molecule type" value="Genomic_DNA"/>
</dbReference>
<dbReference type="SMART" id="SM00388">
    <property type="entry name" value="HisKA"/>
    <property type="match status" value="1"/>
</dbReference>
<dbReference type="PANTHER" id="PTHR45436:SF8">
    <property type="entry name" value="HISTIDINE KINASE"/>
    <property type="match status" value="1"/>
</dbReference>
<evidence type="ECO:0000256" key="6">
    <source>
        <dbReference type="ARBA" id="ARBA00022692"/>
    </source>
</evidence>
<dbReference type="Gene3D" id="6.10.340.10">
    <property type="match status" value="1"/>
</dbReference>
<feature type="domain" description="Histidine kinase" evidence="12">
    <location>
        <begin position="222"/>
        <end position="444"/>
    </location>
</feature>
<keyword evidence="5" id="KW-0808">Transferase</keyword>
<keyword evidence="6 11" id="KW-0812">Transmembrane</keyword>
<accession>A0A850PBI0</accession>
<proteinExistence type="predicted"/>
<evidence type="ECO:0000256" key="9">
    <source>
        <dbReference type="ARBA" id="ARBA00023012"/>
    </source>
</evidence>
<dbReference type="Pfam" id="PF02518">
    <property type="entry name" value="HATPase_c"/>
    <property type="match status" value="1"/>
</dbReference>
<name>A0A850PBI0_9PROT</name>
<dbReference type="InterPro" id="IPR004358">
    <property type="entry name" value="Sig_transdc_His_kin-like_C"/>
</dbReference>
<keyword evidence="8 11" id="KW-1133">Transmembrane helix</keyword>
<dbReference type="GO" id="GO:0005886">
    <property type="term" value="C:plasma membrane"/>
    <property type="evidence" value="ECO:0007669"/>
    <property type="project" value="TreeGrafter"/>
</dbReference>
<sequence>MVFVVSSLLFLSVVWWGTVGMMERRVQQAVTADAGALSDQWISGGLPTLARTIEERLEQNVDDDAIYLLVDPAGRVIAGNLTAWPRTITRADRWYQLQISRSGSRGVVVIHAFDLPERFRLLVGRDVRGRDILRRLLTDTLLWAWVMLTILAIGGTLLVRGLFRRIIHSITRTTAAIAQGDLGRRMAVTGSGQELDQIAITINDMLDRISRLMDGVREVSNAIAHDLRTPIARARTLLEDASLHARDPDELRAAIDTAVGNLDNITAVFEALLRIAQIEAGARRAAFTPFDLTPRLRDIAELYEAVAEERELTLAVHLSDTLPFYGDAALIQQAVANLLDNAIKFSPPGGTVTLTALLQPGRGGYGPRGRAVVISVRDTGIGMQPDELARASERFYRANTARDTPGSGLGLSLVQAITSLHGGELDLRQAQPGLEARLLLPCAPQGTAAMTQASSSPHAGDR</sequence>
<dbReference type="AlphaFoldDB" id="A0A850PBI0"/>
<keyword evidence="9" id="KW-0902">Two-component regulatory system</keyword>
<dbReference type="Proteomes" id="UP000585665">
    <property type="component" value="Unassembled WGS sequence"/>
</dbReference>
<organism evidence="14 15">
    <name type="scientific">Ameyamaea chiangmaiensis</name>
    <dbReference type="NCBI Taxonomy" id="442969"/>
    <lineage>
        <taxon>Bacteria</taxon>
        <taxon>Pseudomonadati</taxon>
        <taxon>Pseudomonadota</taxon>
        <taxon>Alphaproteobacteria</taxon>
        <taxon>Acetobacterales</taxon>
        <taxon>Acetobacteraceae</taxon>
        <taxon>Ameyamaea</taxon>
    </lineage>
</organism>
<dbReference type="InterPro" id="IPR036890">
    <property type="entry name" value="HATPase_C_sf"/>
</dbReference>
<dbReference type="SMART" id="SM00304">
    <property type="entry name" value="HAMP"/>
    <property type="match status" value="1"/>
</dbReference>
<evidence type="ECO:0000256" key="3">
    <source>
        <dbReference type="ARBA" id="ARBA00012438"/>
    </source>
</evidence>
<evidence type="ECO:0000256" key="8">
    <source>
        <dbReference type="ARBA" id="ARBA00022989"/>
    </source>
</evidence>
<comment type="subcellular location">
    <subcellularLocation>
        <location evidence="2">Membrane</location>
    </subcellularLocation>
</comment>
<dbReference type="PRINTS" id="PR00344">
    <property type="entry name" value="BCTRLSENSOR"/>
</dbReference>
<keyword evidence="15" id="KW-1185">Reference proteome</keyword>
<dbReference type="EC" id="2.7.13.3" evidence="3"/>
<reference evidence="14 15" key="1">
    <citation type="submission" date="2020-06" db="EMBL/GenBank/DDBJ databases">
        <title>Description of novel acetic acid bacteria.</title>
        <authorList>
            <person name="Sombolestani A."/>
        </authorList>
    </citation>
    <scope>NUCLEOTIDE SEQUENCE [LARGE SCALE GENOMIC DNA]</scope>
    <source>
        <strain evidence="14 15">LMG 27010</strain>
    </source>
</reference>
<dbReference type="Pfam" id="PF00672">
    <property type="entry name" value="HAMP"/>
    <property type="match status" value="1"/>
</dbReference>
<evidence type="ECO:0000256" key="4">
    <source>
        <dbReference type="ARBA" id="ARBA00022553"/>
    </source>
</evidence>
<comment type="caution">
    <text evidence="14">The sequence shown here is derived from an EMBL/GenBank/DDBJ whole genome shotgun (WGS) entry which is preliminary data.</text>
</comment>
<dbReference type="InterPro" id="IPR036097">
    <property type="entry name" value="HisK_dim/P_sf"/>
</dbReference>
<evidence type="ECO:0000256" key="11">
    <source>
        <dbReference type="SAM" id="Phobius"/>
    </source>
</evidence>
<dbReference type="SMART" id="SM00387">
    <property type="entry name" value="HATPase_c"/>
    <property type="match status" value="1"/>
</dbReference>
<dbReference type="InterPro" id="IPR003660">
    <property type="entry name" value="HAMP_dom"/>
</dbReference>
<dbReference type="PROSITE" id="PS50885">
    <property type="entry name" value="HAMP"/>
    <property type="match status" value="1"/>
</dbReference>
<dbReference type="InterPro" id="IPR050428">
    <property type="entry name" value="TCS_sensor_his_kinase"/>
</dbReference>
<evidence type="ECO:0000259" key="12">
    <source>
        <dbReference type="PROSITE" id="PS50109"/>
    </source>
</evidence>
<evidence type="ECO:0000256" key="10">
    <source>
        <dbReference type="ARBA" id="ARBA00023136"/>
    </source>
</evidence>
<dbReference type="InterPro" id="IPR003661">
    <property type="entry name" value="HisK_dim/P_dom"/>
</dbReference>
<evidence type="ECO:0000313" key="14">
    <source>
        <dbReference type="EMBL" id="NVN41444.1"/>
    </source>
</evidence>
<dbReference type="PROSITE" id="PS50109">
    <property type="entry name" value="HIS_KIN"/>
    <property type="match status" value="1"/>
</dbReference>
<comment type="catalytic activity">
    <reaction evidence="1">
        <text>ATP + protein L-histidine = ADP + protein N-phospho-L-histidine.</text>
        <dbReference type="EC" id="2.7.13.3"/>
    </reaction>
</comment>
<dbReference type="SUPFAM" id="SSF158472">
    <property type="entry name" value="HAMP domain-like"/>
    <property type="match status" value="1"/>
</dbReference>
<dbReference type="PANTHER" id="PTHR45436">
    <property type="entry name" value="SENSOR HISTIDINE KINASE YKOH"/>
    <property type="match status" value="1"/>
</dbReference>
<dbReference type="Pfam" id="PF00512">
    <property type="entry name" value="HisKA"/>
    <property type="match status" value="1"/>
</dbReference>
<dbReference type="CDD" id="cd00082">
    <property type="entry name" value="HisKA"/>
    <property type="match status" value="1"/>
</dbReference>
<dbReference type="GO" id="GO:0000155">
    <property type="term" value="F:phosphorelay sensor kinase activity"/>
    <property type="evidence" value="ECO:0007669"/>
    <property type="project" value="InterPro"/>
</dbReference>
<keyword evidence="7 14" id="KW-0418">Kinase</keyword>
<evidence type="ECO:0000256" key="7">
    <source>
        <dbReference type="ARBA" id="ARBA00022777"/>
    </source>
</evidence>
<dbReference type="Gene3D" id="3.30.565.10">
    <property type="entry name" value="Histidine kinase-like ATPase, C-terminal domain"/>
    <property type="match status" value="1"/>
</dbReference>
<dbReference type="InterPro" id="IPR005467">
    <property type="entry name" value="His_kinase_dom"/>
</dbReference>
<protein>
    <recommendedName>
        <fullName evidence="3">histidine kinase</fullName>
        <ecNumber evidence="3">2.7.13.3</ecNumber>
    </recommendedName>
</protein>
<evidence type="ECO:0000256" key="1">
    <source>
        <dbReference type="ARBA" id="ARBA00000085"/>
    </source>
</evidence>
<dbReference type="SUPFAM" id="SSF55874">
    <property type="entry name" value="ATPase domain of HSP90 chaperone/DNA topoisomerase II/histidine kinase"/>
    <property type="match status" value="1"/>
</dbReference>
<keyword evidence="10 11" id="KW-0472">Membrane</keyword>
<evidence type="ECO:0000256" key="5">
    <source>
        <dbReference type="ARBA" id="ARBA00022679"/>
    </source>
</evidence>
<evidence type="ECO:0000259" key="13">
    <source>
        <dbReference type="PROSITE" id="PS50885"/>
    </source>
</evidence>
<dbReference type="CDD" id="cd00075">
    <property type="entry name" value="HATPase"/>
    <property type="match status" value="1"/>
</dbReference>
<feature type="domain" description="HAMP" evidence="13">
    <location>
        <begin position="161"/>
        <end position="214"/>
    </location>
</feature>
<evidence type="ECO:0000256" key="2">
    <source>
        <dbReference type="ARBA" id="ARBA00004370"/>
    </source>
</evidence>
<gene>
    <name evidence="14" type="ORF">HUK82_12840</name>
</gene>
<dbReference type="InterPro" id="IPR003594">
    <property type="entry name" value="HATPase_dom"/>
</dbReference>
<dbReference type="CDD" id="cd06225">
    <property type="entry name" value="HAMP"/>
    <property type="match status" value="1"/>
</dbReference>